<keyword evidence="6" id="KW-1185">Reference proteome</keyword>
<evidence type="ECO:0000256" key="3">
    <source>
        <dbReference type="SAM" id="Phobius"/>
    </source>
</evidence>
<comment type="subcellular location">
    <subcellularLocation>
        <location evidence="1">Membrane</location>
    </subcellularLocation>
</comment>
<evidence type="ECO:0000313" key="5">
    <source>
        <dbReference type="EMBL" id="QGQ96555.1"/>
    </source>
</evidence>
<dbReference type="SUPFAM" id="SSF56601">
    <property type="entry name" value="beta-lactamase/transpeptidase-like"/>
    <property type="match status" value="1"/>
</dbReference>
<feature type="transmembrane region" description="Helical" evidence="3">
    <location>
        <begin position="22"/>
        <end position="44"/>
    </location>
</feature>
<dbReference type="GO" id="GO:0016020">
    <property type="term" value="C:membrane"/>
    <property type="evidence" value="ECO:0007669"/>
    <property type="project" value="UniProtKB-SubCell"/>
</dbReference>
<dbReference type="InterPro" id="IPR001466">
    <property type="entry name" value="Beta-lactam-related"/>
</dbReference>
<dbReference type="Proteomes" id="UP000426246">
    <property type="component" value="Chromosome"/>
</dbReference>
<evidence type="ECO:0000256" key="2">
    <source>
        <dbReference type="ARBA" id="ARBA00023136"/>
    </source>
</evidence>
<dbReference type="EMBL" id="CP034235">
    <property type="protein sequence ID" value="QGQ96555.1"/>
    <property type="molecule type" value="Genomic_DNA"/>
</dbReference>
<dbReference type="GO" id="GO:0016787">
    <property type="term" value="F:hydrolase activity"/>
    <property type="evidence" value="ECO:0007669"/>
    <property type="project" value="UniProtKB-KW"/>
</dbReference>
<keyword evidence="3" id="KW-1133">Transmembrane helix</keyword>
<dbReference type="InterPro" id="IPR012338">
    <property type="entry name" value="Beta-lactam/transpept-like"/>
</dbReference>
<dbReference type="KEGG" id="ppsc:EHS13_17535"/>
<dbReference type="PANTHER" id="PTHR46825">
    <property type="entry name" value="D-ALANYL-D-ALANINE-CARBOXYPEPTIDASE/ENDOPEPTIDASE AMPH"/>
    <property type="match status" value="1"/>
</dbReference>
<dbReference type="AlphaFoldDB" id="A0A6B8RLZ5"/>
<evidence type="ECO:0000313" key="6">
    <source>
        <dbReference type="Proteomes" id="UP000426246"/>
    </source>
</evidence>
<evidence type="ECO:0000259" key="4">
    <source>
        <dbReference type="Pfam" id="PF00144"/>
    </source>
</evidence>
<keyword evidence="2 3" id="KW-0472">Membrane</keyword>
<dbReference type="PANTHER" id="PTHR46825:SF11">
    <property type="entry name" value="PENICILLIN-BINDING PROTEIN 4"/>
    <property type="match status" value="1"/>
</dbReference>
<evidence type="ECO:0000256" key="1">
    <source>
        <dbReference type="ARBA" id="ARBA00004370"/>
    </source>
</evidence>
<protein>
    <submittedName>
        <fullName evidence="5">Class C beta-lactamase-related serine hydrolase</fullName>
    </submittedName>
</protein>
<dbReference type="Gene3D" id="3.40.710.10">
    <property type="entry name" value="DD-peptidase/beta-lactamase superfamily"/>
    <property type="match status" value="1"/>
</dbReference>
<keyword evidence="3" id="KW-0812">Transmembrane</keyword>
<proteinExistence type="predicted"/>
<sequence length="401" mass="44762">MGYGLVGCEIKKSRRENGMFSLPLRLLLCCLFLILICLVVAPLASDRLPINTPEIVMPVLEPEIVDPIHTVVTTAIPAASTITQQKDSIIDQYLKNENFNGTVLIGSQGNIILKKAYGMANYNKEIVNQIDTKFLVGSITKSFTAMLVMQLEEKGSLNLDDPISKFLPEYPNGNKITIHHLLTHTSGLPYYYSYNYDTPILKVINRIGEIPLLFEPGNRFSYSSPGYLILAYIIEKITGKPYEDVLDENIFQVAGMDNSGYFHRKTPDIKIAIGKNNYGTTMDLGGSIQLTHGSGSLYSTIEDMYLWDRALYTDILVSSETLKKIFKPYVSVNSYDFYGYGWLISDNGKLVSHSGHISGGGIGIISRFIEEDTVIILLSNIEAEDPEMVDRISRKIKLLLS</sequence>
<gene>
    <name evidence="5" type="ORF">EHS13_17535</name>
</gene>
<organism evidence="5 6">
    <name type="scientific">Paenibacillus psychroresistens</name>
    <dbReference type="NCBI Taxonomy" id="1778678"/>
    <lineage>
        <taxon>Bacteria</taxon>
        <taxon>Bacillati</taxon>
        <taxon>Bacillota</taxon>
        <taxon>Bacilli</taxon>
        <taxon>Bacillales</taxon>
        <taxon>Paenibacillaceae</taxon>
        <taxon>Paenibacillus</taxon>
    </lineage>
</organism>
<name>A0A6B8RLZ5_9BACL</name>
<reference evidence="6" key="1">
    <citation type="submission" date="2018-11" db="EMBL/GenBank/DDBJ databases">
        <title>Complete genome sequence of Paenibacillus sp. ML311-T8.</title>
        <authorList>
            <person name="Nam Y.-D."/>
            <person name="Kang J."/>
            <person name="Chung W.-H."/>
            <person name="Park Y.S."/>
        </authorList>
    </citation>
    <scope>NUCLEOTIDE SEQUENCE [LARGE SCALE GENOMIC DNA]</scope>
    <source>
        <strain evidence="6">ML311-T8</strain>
    </source>
</reference>
<keyword evidence="5" id="KW-0378">Hydrolase</keyword>
<feature type="domain" description="Beta-lactamase-related" evidence="4">
    <location>
        <begin position="88"/>
        <end position="391"/>
    </location>
</feature>
<accession>A0A6B8RLZ5</accession>
<dbReference type="Pfam" id="PF00144">
    <property type="entry name" value="Beta-lactamase"/>
    <property type="match status" value="1"/>
</dbReference>
<dbReference type="InterPro" id="IPR050491">
    <property type="entry name" value="AmpC-like"/>
</dbReference>